<sequence>MRAVNALAILLSIPPPYSTTIAEMSTAATAFLDPETHVFVSGPNRQISHASAAWLTLSAAFSPEVSRKALLSTLAHSSAITPLTPYLYHHTVDALLSVDLHAEAVNLLKSYWGGMVKAGADTFWECFDEKDARASPYGDVRNNSFCHAWSCTPSYLLRAKLVEFLGATDVGEVKMGILDERYIRETCGGTKDV</sequence>
<proteinExistence type="predicted"/>
<name>A0ACC2ZWW1_9EURO</name>
<protein>
    <submittedName>
        <fullName evidence="1">Uncharacterized protein</fullName>
    </submittedName>
</protein>
<reference evidence="1" key="1">
    <citation type="submission" date="2022-10" db="EMBL/GenBank/DDBJ databases">
        <title>Culturing micro-colonial fungi from biological soil crusts in the Mojave desert and describing Neophaeococcomyces mojavensis, and introducing the new genera and species Taxawa tesnikishii.</title>
        <authorList>
            <person name="Kurbessoian T."/>
            <person name="Stajich J.E."/>
        </authorList>
    </citation>
    <scope>NUCLEOTIDE SEQUENCE</scope>
    <source>
        <strain evidence="1">JES_112</strain>
    </source>
</reference>
<dbReference type="EMBL" id="JAPDRQ010000218">
    <property type="protein sequence ID" value="KAJ9652101.1"/>
    <property type="molecule type" value="Genomic_DNA"/>
</dbReference>
<organism evidence="1 2">
    <name type="scientific">Neophaeococcomyces mojaviensis</name>
    <dbReference type="NCBI Taxonomy" id="3383035"/>
    <lineage>
        <taxon>Eukaryota</taxon>
        <taxon>Fungi</taxon>
        <taxon>Dikarya</taxon>
        <taxon>Ascomycota</taxon>
        <taxon>Pezizomycotina</taxon>
        <taxon>Eurotiomycetes</taxon>
        <taxon>Chaetothyriomycetidae</taxon>
        <taxon>Chaetothyriales</taxon>
        <taxon>Chaetothyriales incertae sedis</taxon>
        <taxon>Neophaeococcomyces</taxon>
    </lineage>
</organism>
<gene>
    <name evidence="1" type="ORF">H2198_008658</name>
</gene>
<evidence type="ECO:0000313" key="2">
    <source>
        <dbReference type="Proteomes" id="UP001172386"/>
    </source>
</evidence>
<keyword evidence="2" id="KW-1185">Reference proteome</keyword>
<dbReference type="Proteomes" id="UP001172386">
    <property type="component" value="Unassembled WGS sequence"/>
</dbReference>
<evidence type="ECO:0000313" key="1">
    <source>
        <dbReference type="EMBL" id="KAJ9652101.1"/>
    </source>
</evidence>
<accession>A0ACC2ZWW1</accession>
<comment type="caution">
    <text evidence="1">The sequence shown here is derived from an EMBL/GenBank/DDBJ whole genome shotgun (WGS) entry which is preliminary data.</text>
</comment>